<protein>
    <submittedName>
        <fullName evidence="9">Uncharacterized protein</fullName>
    </submittedName>
</protein>
<dbReference type="Pfam" id="PF05380">
    <property type="entry name" value="Peptidase_A17"/>
    <property type="match status" value="1"/>
</dbReference>
<evidence type="ECO:0000256" key="5">
    <source>
        <dbReference type="SAM" id="Coils"/>
    </source>
</evidence>
<dbReference type="PROSITE" id="PS50994">
    <property type="entry name" value="INTEGRASE"/>
    <property type="match status" value="1"/>
</dbReference>
<dbReference type="InterPro" id="IPR019786">
    <property type="entry name" value="Zinc_finger_PHD-type_CS"/>
</dbReference>
<feature type="domain" description="Integrase catalytic" evidence="8">
    <location>
        <begin position="1760"/>
        <end position="1945"/>
    </location>
</feature>
<dbReference type="Gene3D" id="3.30.40.10">
    <property type="entry name" value="Zinc/RING finger domain, C3HC4 (zinc finger)"/>
    <property type="match status" value="1"/>
</dbReference>
<organism evidence="9 10">
    <name type="scientific">Aedes albopictus</name>
    <name type="common">Asian tiger mosquito</name>
    <name type="synonym">Stegomyia albopicta</name>
    <dbReference type="NCBI Taxonomy" id="7160"/>
    <lineage>
        <taxon>Eukaryota</taxon>
        <taxon>Metazoa</taxon>
        <taxon>Ecdysozoa</taxon>
        <taxon>Arthropoda</taxon>
        <taxon>Hexapoda</taxon>
        <taxon>Insecta</taxon>
        <taxon>Pterygota</taxon>
        <taxon>Neoptera</taxon>
        <taxon>Endopterygota</taxon>
        <taxon>Diptera</taxon>
        <taxon>Nematocera</taxon>
        <taxon>Culicoidea</taxon>
        <taxon>Culicidae</taxon>
        <taxon>Culicinae</taxon>
        <taxon>Aedini</taxon>
        <taxon>Aedes</taxon>
        <taxon>Stegomyia</taxon>
    </lineage>
</organism>
<dbReference type="PANTHER" id="PTHR47331:SF1">
    <property type="entry name" value="GAG-LIKE PROTEIN"/>
    <property type="match status" value="1"/>
</dbReference>
<evidence type="ECO:0000256" key="4">
    <source>
        <dbReference type="PROSITE-ProRule" id="PRU00146"/>
    </source>
</evidence>
<keyword evidence="5" id="KW-0175">Coiled coil</keyword>
<evidence type="ECO:0000259" key="7">
    <source>
        <dbReference type="PROSITE" id="PS50016"/>
    </source>
</evidence>
<reference evidence="9" key="2">
    <citation type="submission" date="2025-05" db="UniProtKB">
        <authorList>
            <consortium name="EnsemblMetazoa"/>
        </authorList>
    </citation>
    <scope>IDENTIFICATION</scope>
    <source>
        <strain evidence="9">Foshan</strain>
    </source>
</reference>
<feature type="region of interest" description="Disordered" evidence="6">
    <location>
        <begin position="333"/>
        <end position="401"/>
    </location>
</feature>
<dbReference type="Pfam" id="PF03564">
    <property type="entry name" value="DUF1759"/>
    <property type="match status" value="1"/>
</dbReference>
<feature type="region of interest" description="Disordered" evidence="6">
    <location>
        <begin position="608"/>
        <end position="636"/>
    </location>
</feature>
<dbReference type="PROSITE" id="PS50016">
    <property type="entry name" value="ZF_PHD_2"/>
    <property type="match status" value="1"/>
</dbReference>
<keyword evidence="10" id="KW-1185">Reference proteome</keyword>
<dbReference type="InterPro" id="IPR001965">
    <property type="entry name" value="Znf_PHD"/>
</dbReference>
<accession>A0ABM1XNM1</accession>
<keyword evidence="2 4" id="KW-0863">Zinc-finger</keyword>
<dbReference type="InterPro" id="IPR041588">
    <property type="entry name" value="Integrase_H2C2"/>
</dbReference>
<dbReference type="InterPro" id="IPR044730">
    <property type="entry name" value="RNase_H-like_dom_plant"/>
</dbReference>
<dbReference type="PANTHER" id="PTHR47331">
    <property type="entry name" value="PHD-TYPE DOMAIN-CONTAINING PROTEIN"/>
    <property type="match status" value="1"/>
</dbReference>
<proteinExistence type="predicted"/>
<evidence type="ECO:0000256" key="1">
    <source>
        <dbReference type="ARBA" id="ARBA00022723"/>
    </source>
</evidence>
<name>A0ABM1XNM1_AEDAL</name>
<dbReference type="SUPFAM" id="SSF56672">
    <property type="entry name" value="DNA/RNA polymerases"/>
    <property type="match status" value="1"/>
</dbReference>
<feature type="compositionally biased region" description="Basic and acidic residues" evidence="6">
    <location>
        <begin position="609"/>
        <end position="621"/>
    </location>
</feature>
<feature type="coiled-coil region" evidence="5">
    <location>
        <begin position="254"/>
        <end position="305"/>
    </location>
</feature>
<dbReference type="InterPro" id="IPR043502">
    <property type="entry name" value="DNA/RNA_pol_sf"/>
</dbReference>
<dbReference type="Pfam" id="PF18701">
    <property type="entry name" value="DUF5641"/>
    <property type="match status" value="1"/>
</dbReference>
<evidence type="ECO:0000256" key="3">
    <source>
        <dbReference type="ARBA" id="ARBA00022833"/>
    </source>
</evidence>
<dbReference type="InterPro" id="IPR012337">
    <property type="entry name" value="RNaseH-like_sf"/>
</dbReference>
<feature type="compositionally biased region" description="Basic and acidic residues" evidence="6">
    <location>
        <begin position="333"/>
        <end position="346"/>
    </location>
</feature>
<dbReference type="InterPro" id="IPR036397">
    <property type="entry name" value="RNaseH_sf"/>
</dbReference>
<dbReference type="RefSeq" id="XP_062709929.1">
    <property type="nucleotide sequence ID" value="XM_062853945.1"/>
</dbReference>
<dbReference type="SUPFAM" id="SSF53098">
    <property type="entry name" value="Ribonuclease H-like"/>
    <property type="match status" value="1"/>
</dbReference>
<dbReference type="SMART" id="SM00249">
    <property type="entry name" value="PHD"/>
    <property type="match status" value="1"/>
</dbReference>
<dbReference type="SUPFAM" id="SSF57903">
    <property type="entry name" value="FYVE/PHD zinc finger"/>
    <property type="match status" value="1"/>
</dbReference>
<evidence type="ECO:0000259" key="8">
    <source>
        <dbReference type="PROSITE" id="PS50994"/>
    </source>
</evidence>
<dbReference type="InterPro" id="IPR001584">
    <property type="entry name" value="Integrase_cat-core"/>
</dbReference>
<dbReference type="PROSITE" id="PS01359">
    <property type="entry name" value="ZF_PHD_1"/>
    <property type="match status" value="1"/>
</dbReference>
<dbReference type="Proteomes" id="UP000069940">
    <property type="component" value="Unassembled WGS sequence"/>
</dbReference>
<dbReference type="InterPro" id="IPR019787">
    <property type="entry name" value="Znf_PHD-finger"/>
</dbReference>
<sequence>MMLVLKKNAIIKGSSYTALAQEVLSEKVQMWTLTPEATLQCKNLDEIATTEELSAVLNHQCLVDAPSSSIHIRRGPAGTQIATIKLPIGVAKKAAAKGLIEVGWSECPLSICEPPEGIPLNSTLMATVDPPHGGAGMDHDCRACNLPNDADSQMVQCDACQVWYHLKCVGETPGVENRSFSCRACLPPPNVGKSKSKKTRSQKAVSEGQLKVPVASASGVTPKKHPEVPKCVTNKATTIKTTSSTSRSRALTLQRRIEAEQLLAEMKLAEAEKQLEEDRLMQERQRALREEKIRLQEDLLRKMQELDEVADAERASEYTSTSGMRKAREWLAKQRQENQQRDDNGSHRSIPPFLPSKKSERSSQKSVGREGFNAQGGSDPDTSDDPEGPSEEPNPPNMDRRMSLERSPAMQITGEVGPTANQIAVRQVWPKKLPNFSGEPEEWPIFYSSYEGANAACGFSDVENIIRLRECLRGPAREAVISKLMFPKSVPSIIETLRRLYGRPELMVKNLLGKVRRLEAPKPERLDTLINFGMTVQQLSDHLIAADLQSHLANPTLMEELVDKLPAAYKLEWVRFKRAYAVPTLKEFAMFMDVLVADASEVTVLSQPKMDKTRHEKEKHSQKGHVYAHNDDDVDRLPSSREPCPIFNGLDHRVRNCEKFQRISLESRLAAVERFKLCEVCLFNHGSRCRSRIRCNIGNCRERHNPLLHQTGTRTAAASRTVNAECNTHGPVTRSVLFKVIPVTLHNKGRSVDTFAFVDEGSSRTLVESSLARYLELTGETVPLKLIWTSNVSRTEKFSKVVDIVISARGQKERFNLKGVHTVSGLNLPKQSLSMENLIERFDHLRDLPAHSYIDAEPRILIGLRNLDLLTPLEIRVGRPGEPVAVRSMLGWAVYGPCGPDSNGNDFVGVHDCSCKTDEDLNELIRQQFILEEAVVCVSPLPESADDKRARQILEQTTRRVGDRYETGLLWKTNDVRFPNSWYMAVKRLKSLEAKLARDPELRANVHQQIRDYVEKRYAHKASEQELASADPDRVWYLLINVVTNPRKPAKKRLVWDAAAQVEGVSLNSQLLKGPDLLNSLPSVICVFRERPIAFGGDVREMFHQVQIIPADKHSQRFIFRFDPAQPPQIYIMDVATFGATCSPCSVQHVMRENALECSSEFPEAAAAIIDKTYMDDYVDSANTIEEAITRSVQVREIHARAGFEMRNWVSNSREVLHALGEAKSQEPVVIGGATKDNWERVLGLIWNPQGDFLSFSTRFHGDLDPYVSEGRRPTKRIVARCVMSLFDPTGMLAPFSIHGKMLIQDLWRSGTMWDQDIPDEENEKWRRWVQLLAGIEQLRIPRPYFGNAVPNHFHSLQLHIFTDASEFAMGCAAYFRAVDDRGVHVALVMAKSKVAPLQHQSIPRLELQAAVMGARMLKNVMESHTLTISRSFLWTDSSTVLSWIRSDNRKYKQYVAHRVGEILSHTQLVDWRWVPTKENVADCLTKWGKHSEPNSAGIWLSGPSFLYGTEETWPQQRQVPSDVQEELRPCYLLHHIAIPQELIKVENVSKWNVLLRTMAMVGRFINNCRLRIRSQPIETIKATNHQLKCLKRSIPAVIVPLQQTEYKRAEISLWRFAQADSFPDEVKILLKNRDTSPEALVSIERTSPLYKLSPFADEFGVVRVEGRTANAGYAPFDSRFPIILPKDHLVTFRLLDHYHCRYGHANKETIVNEVRQRFFIPNLRSVVDKVMRACQRCKISKCKPQSPRMAPLPEQRLTPYVRPFCYVGVDYLGPLEVTVGRRKEKRYVVVFTCLVVRAVHLEIAYDLSSDSCVMAIRRFVRRRGSPVQIFSDNGTNFVGANRHLTQQIREINDRCANTFTDAKTKWSFNPPASPHMGGVWERMVRSVKETMRALDDGRKLNDEILVTVLAETEWFINSRPLTYMPQECGNDEALTPNHFIFGNTSGAHEPIRSCTDLAAALRSSYQRSQYLSDELWKRWIREYFPTINRRSKWFEDVRPVKVGDLIYVAEGDRRTWIRGKVEEVIQGRDGRVRQAIVKTVNGNGRLKRPVVKLAVMEIGDGEPGIFPDVQHPDPRGGGCSGSTYHTGDCELIVSSAPPPVSVTSIKCVDSE</sequence>
<dbReference type="Gene3D" id="3.30.420.10">
    <property type="entry name" value="Ribonuclease H-like superfamily/Ribonuclease H"/>
    <property type="match status" value="2"/>
</dbReference>
<dbReference type="InterPro" id="IPR008042">
    <property type="entry name" value="Retrotrans_Pao"/>
</dbReference>
<dbReference type="CDD" id="cd06222">
    <property type="entry name" value="RNase_H_like"/>
    <property type="match status" value="1"/>
</dbReference>
<dbReference type="InterPro" id="IPR013083">
    <property type="entry name" value="Znf_RING/FYVE/PHD"/>
</dbReference>
<evidence type="ECO:0000256" key="6">
    <source>
        <dbReference type="SAM" id="MobiDB-lite"/>
    </source>
</evidence>
<dbReference type="InterPro" id="IPR040676">
    <property type="entry name" value="DUF5641"/>
</dbReference>
<dbReference type="InterPro" id="IPR005312">
    <property type="entry name" value="DUF1759"/>
</dbReference>
<keyword evidence="1" id="KW-0479">Metal-binding</keyword>
<dbReference type="Gene3D" id="1.10.340.70">
    <property type="match status" value="1"/>
</dbReference>
<dbReference type="Pfam" id="PF00628">
    <property type="entry name" value="PHD"/>
    <property type="match status" value="1"/>
</dbReference>
<dbReference type="EnsemblMetazoa" id="AALFPA23_001333.R38589">
    <property type="protein sequence ID" value="AALFPA23_001333.P38589"/>
    <property type="gene ID" value="AALFPA23_001333"/>
</dbReference>
<dbReference type="CDD" id="cd15489">
    <property type="entry name" value="PHD_SF"/>
    <property type="match status" value="1"/>
</dbReference>
<evidence type="ECO:0000313" key="10">
    <source>
        <dbReference type="Proteomes" id="UP000069940"/>
    </source>
</evidence>
<dbReference type="InterPro" id="IPR011011">
    <property type="entry name" value="Znf_FYVE_PHD"/>
</dbReference>
<evidence type="ECO:0000256" key="2">
    <source>
        <dbReference type="ARBA" id="ARBA00022771"/>
    </source>
</evidence>
<reference evidence="10" key="1">
    <citation type="journal article" date="2015" name="Proc. Natl. Acad. Sci. U.S.A.">
        <title>Genome sequence of the Asian Tiger mosquito, Aedes albopictus, reveals insights into its biology, genetics, and evolution.</title>
        <authorList>
            <person name="Chen X.G."/>
            <person name="Jiang X."/>
            <person name="Gu J."/>
            <person name="Xu M."/>
            <person name="Wu Y."/>
            <person name="Deng Y."/>
            <person name="Zhang C."/>
            <person name="Bonizzoni M."/>
            <person name="Dermauw W."/>
            <person name="Vontas J."/>
            <person name="Armbruster P."/>
            <person name="Huang X."/>
            <person name="Yang Y."/>
            <person name="Zhang H."/>
            <person name="He W."/>
            <person name="Peng H."/>
            <person name="Liu Y."/>
            <person name="Wu K."/>
            <person name="Chen J."/>
            <person name="Lirakis M."/>
            <person name="Topalis P."/>
            <person name="Van Leeuwen T."/>
            <person name="Hall A.B."/>
            <person name="Jiang X."/>
            <person name="Thorpe C."/>
            <person name="Mueller R.L."/>
            <person name="Sun C."/>
            <person name="Waterhouse R.M."/>
            <person name="Yan G."/>
            <person name="Tu Z.J."/>
            <person name="Fang X."/>
            <person name="James A.A."/>
        </authorList>
    </citation>
    <scope>NUCLEOTIDE SEQUENCE [LARGE SCALE GENOMIC DNA]</scope>
    <source>
        <strain evidence="10">Foshan</strain>
    </source>
</reference>
<keyword evidence="3" id="KW-0862">Zinc</keyword>
<feature type="region of interest" description="Disordered" evidence="6">
    <location>
        <begin position="190"/>
        <end position="228"/>
    </location>
</feature>
<dbReference type="GeneID" id="134288607"/>
<feature type="compositionally biased region" description="Acidic residues" evidence="6">
    <location>
        <begin position="381"/>
        <end position="390"/>
    </location>
</feature>
<dbReference type="Pfam" id="PF17921">
    <property type="entry name" value="Integrase_H2C2"/>
    <property type="match status" value="1"/>
</dbReference>
<feature type="domain" description="PHD-type" evidence="7">
    <location>
        <begin position="138"/>
        <end position="188"/>
    </location>
</feature>
<evidence type="ECO:0000313" key="9">
    <source>
        <dbReference type="EnsemblMetazoa" id="AALFPA23_001333.P38589"/>
    </source>
</evidence>